<keyword evidence="6" id="KW-0324">Glycolysis</keyword>
<feature type="region of interest" description="Disordered" evidence="9">
    <location>
        <begin position="1"/>
        <end position="29"/>
    </location>
</feature>
<proteinExistence type="inferred from homology"/>
<feature type="domain" description="BPG-independent PGAM N-terminal" evidence="10">
    <location>
        <begin position="156"/>
        <end position="218"/>
    </location>
</feature>
<evidence type="ECO:0000256" key="1">
    <source>
        <dbReference type="ARBA" id="ARBA00001936"/>
    </source>
</evidence>
<protein>
    <recommendedName>
        <fullName evidence="4">phosphoglycerate mutase (2,3-diphosphoglycerate-independent)</fullName>
        <ecNumber evidence="4">5.4.2.12</ecNumber>
    </recommendedName>
</protein>
<evidence type="ECO:0000256" key="4">
    <source>
        <dbReference type="ARBA" id="ARBA00012026"/>
    </source>
</evidence>
<dbReference type="InterPro" id="IPR036646">
    <property type="entry name" value="PGAM_B_sf"/>
</dbReference>
<dbReference type="PANTHER" id="PTHR31637">
    <property type="entry name" value="2,3-BISPHOSPHOGLYCERATE-INDEPENDENT PHOSPHOGLYCERATE MUTASE"/>
    <property type="match status" value="1"/>
</dbReference>
<dbReference type="SUPFAM" id="SSF64158">
    <property type="entry name" value="2,3-Bisphosphoglycerate-independent phosphoglycerate mutase, substrate-binding domain"/>
    <property type="match status" value="1"/>
</dbReference>
<evidence type="ECO:0000256" key="7">
    <source>
        <dbReference type="ARBA" id="ARBA00023211"/>
    </source>
</evidence>
<gene>
    <name evidence="11" type="ORF">EW146_g9987</name>
</gene>
<dbReference type="GO" id="GO:0005737">
    <property type="term" value="C:cytoplasm"/>
    <property type="evidence" value="ECO:0007669"/>
    <property type="project" value="InterPro"/>
</dbReference>
<dbReference type="Gene3D" id="3.40.1450.10">
    <property type="entry name" value="BPG-independent phosphoglycerate mutase, domain B"/>
    <property type="match status" value="1"/>
</dbReference>
<accession>A0A4S4L2W0</accession>
<dbReference type="EMBL" id="SGPL01001050">
    <property type="protein sequence ID" value="THH05131.1"/>
    <property type="molecule type" value="Genomic_DNA"/>
</dbReference>
<dbReference type="EC" id="5.4.2.12" evidence="4"/>
<evidence type="ECO:0000259" key="10">
    <source>
        <dbReference type="Pfam" id="PF06415"/>
    </source>
</evidence>
<evidence type="ECO:0000256" key="2">
    <source>
        <dbReference type="ARBA" id="ARBA00004798"/>
    </source>
</evidence>
<dbReference type="PANTHER" id="PTHR31637:SF0">
    <property type="entry name" value="2,3-BISPHOSPHOGLYCERATE-INDEPENDENT PHOSPHOGLYCERATE MUTASE"/>
    <property type="match status" value="1"/>
</dbReference>
<keyword evidence="12" id="KW-1185">Reference proteome</keyword>
<dbReference type="InterPro" id="IPR011258">
    <property type="entry name" value="BPG-indep_PGM_N"/>
</dbReference>
<evidence type="ECO:0000256" key="8">
    <source>
        <dbReference type="ARBA" id="ARBA00023235"/>
    </source>
</evidence>
<dbReference type="AlphaFoldDB" id="A0A4S4L2W0"/>
<evidence type="ECO:0000256" key="3">
    <source>
        <dbReference type="ARBA" id="ARBA00008819"/>
    </source>
</evidence>
<dbReference type="InterPro" id="IPR005995">
    <property type="entry name" value="Pgm_bpd_ind"/>
</dbReference>
<keyword evidence="8" id="KW-0413">Isomerase</keyword>
<evidence type="ECO:0000313" key="11">
    <source>
        <dbReference type="EMBL" id="THH05131.1"/>
    </source>
</evidence>
<keyword evidence="7" id="KW-0464">Manganese</keyword>
<evidence type="ECO:0000313" key="12">
    <source>
        <dbReference type="Proteomes" id="UP000310158"/>
    </source>
</evidence>
<feature type="compositionally biased region" description="Basic and acidic residues" evidence="9">
    <location>
        <begin position="1"/>
        <end position="19"/>
    </location>
</feature>
<organism evidence="11 12">
    <name type="scientific">Bondarzewia mesenterica</name>
    <dbReference type="NCBI Taxonomy" id="1095465"/>
    <lineage>
        <taxon>Eukaryota</taxon>
        <taxon>Fungi</taxon>
        <taxon>Dikarya</taxon>
        <taxon>Basidiomycota</taxon>
        <taxon>Agaricomycotina</taxon>
        <taxon>Agaricomycetes</taxon>
        <taxon>Russulales</taxon>
        <taxon>Bondarzewiaceae</taxon>
        <taxon>Bondarzewia</taxon>
    </lineage>
</organism>
<dbReference type="Proteomes" id="UP000310158">
    <property type="component" value="Unassembled WGS sequence"/>
</dbReference>
<dbReference type="GO" id="GO:0006007">
    <property type="term" value="P:glucose catabolic process"/>
    <property type="evidence" value="ECO:0007669"/>
    <property type="project" value="InterPro"/>
</dbReference>
<comment type="cofactor">
    <cofactor evidence="1">
        <name>Mn(2+)</name>
        <dbReference type="ChEBI" id="CHEBI:29035"/>
    </cofactor>
</comment>
<reference evidence="11 12" key="1">
    <citation type="submission" date="2019-02" db="EMBL/GenBank/DDBJ databases">
        <title>Genome sequencing of the rare red list fungi Bondarzewia mesenterica.</title>
        <authorList>
            <person name="Buettner E."/>
            <person name="Kellner H."/>
        </authorList>
    </citation>
    <scope>NUCLEOTIDE SEQUENCE [LARGE SCALE GENOMIC DNA]</scope>
    <source>
        <strain evidence="11 12">DSM 108281</strain>
    </source>
</reference>
<sequence length="231" mass="25340">MLLKEESVEEPKLDIHSKVESGPQDGMVVHKKKGQDDEVYFIGGKGKKGGAKANGNNAPLETSSNNFNIPFAMLSALLSLSILPPASAADVRPTLHHHSNADTCTPADAARNMVDEEGIDREKAGCPMGHDHTMEKRERHWEIHFVSFIFGLLAAAMVSDGGGHSHITHRYALLETAKDVSVPHVYIHFFFGDGRDTAPRSSAGYPKALFAFIEKEKDATIWDFLFQSNSI</sequence>
<keyword evidence="5" id="KW-0479">Metal-binding</keyword>
<dbReference type="OrthoDB" id="1886626at2759"/>
<dbReference type="GO" id="GO:0004619">
    <property type="term" value="F:phosphoglycerate mutase activity"/>
    <property type="evidence" value="ECO:0007669"/>
    <property type="project" value="UniProtKB-EC"/>
</dbReference>
<dbReference type="Pfam" id="PF06415">
    <property type="entry name" value="iPGM_N"/>
    <property type="match status" value="1"/>
</dbReference>
<evidence type="ECO:0000256" key="5">
    <source>
        <dbReference type="ARBA" id="ARBA00022723"/>
    </source>
</evidence>
<dbReference type="GO" id="GO:0030145">
    <property type="term" value="F:manganese ion binding"/>
    <property type="evidence" value="ECO:0007669"/>
    <property type="project" value="InterPro"/>
</dbReference>
<comment type="caution">
    <text evidence="11">The sequence shown here is derived from an EMBL/GenBank/DDBJ whole genome shotgun (WGS) entry which is preliminary data.</text>
</comment>
<name>A0A4S4L2W0_9AGAM</name>
<evidence type="ECO:0000256" key="6">
    <source>
        <dbReference type="ARBA" id="ARBA00023152"/>
    </source>
</evidence>
<comment type="similarity">
    <text evidence="3">Belongs to the BPG-independent phosphoglycerate mutase family.</text>
</comment>
<evidence type="ECO:0000256" key="9">
    <source>
        <dbReference type="SAM" id="MobiDB-lite"/>
    </source>
</evidence>
<dbReference type="GO" id="GO:0006096">
    <property type="term" value="P:glycolytic process"/>
    <property type="evidence" value="ECO:0007669"/>
    <property type="project" value="UniProtKB-KW"/>
</dbReference>
<comment type="pathway">
    <text evidence="2">Carbohydrate degradation; glycolysis; pyruvate from D-glyceraldehyde 3-phosphate: step 3/5.</text>
</comment>